<sequence>MLWACILLPQLALDSILRERDDAHSPLVLVGGPSQRRVLQAVNPAAAALGLRAGQNLTAARALADGFQCVEADPARIEQLQQLLAAWAYRFSAQVSLHYPRALLLEVGSSLQLFGPWPLFQARLREELAALGLRQRIVLASNPVAARMLANGHDGLALTCPEETRRALARMPIARVGLPQASAEAFARMGLRQLGQVLALPRDALARRFPAQVQLHLDQLLGLRTLGLDFYQPPDRFETRLELNFDVESHQALLFPLRRMLNDLAAFLAGRDCGVQRFSLYLEHADGADTQLQVGLLAAERDAAMLFELARGRLEPLRIPAPVRNLRLVATDLPPFVPQHQALFDLRAQQAQQAQPWEQLRERLRARLGDDAVKGLRAEADHRPECAWQGAEQGARGSLAVAPGSRPGWLLPKPLALDTQGHTVLSQAERIESGWWDGGDVRRDYYRIETREGLRGWAYRDLAQPGPLWLQGWFA</sequence>
<dbReference type="Pfam" id="PF00817">
    <property type="entry name" value="IMS"/>
    <property type="match status" value="1"/>
</dbReference>
<evidence type="ECO:0000256" key="1">
    <source>
        <dbReference type="ARBA" id="ARBA00010945"/>
    </source>
</evidence>
<evidence type="ECO:0000313" key="4">
    <source>
        <dbReference type="EMBL" id="AXM94637.1"/>
    </source>
</evidence>
<reference evidence="4 5" key="1">
    <citation type="submission" date="2018-07" db="EMBL/GenBank/DDBJ databases">
        <title>Complete genome sequence of a Pseudomonas plecoglossicida strain pathogenic to the marine fish, Larimichthys crocea.</title>
        <authorList>
            <person name="Tao Z."/>
        </authorList>
    </citation>
    <scope>NUCLEOTIDE SEQUENCE [LARGE SCALE GENOMIC DNA]</scope>
    <source>
        <strain evidence="4 5">XSDHY-P</strain>
    </source>
</reference>
<dbReference type="InterPro" id="IPR043502">
    <property type="entry name" value="DNA/RNA_pol_sf"/>
</dbReference>
<dbReference type="InterPro" id="IPR001126">
    <property type="entry name" value="UmuC"/>
</dbReference>
<dbReference type="SUPFAM" id="SSF56672">
    <property type="entry name" value="DNA/RNA polymerases"/>
    <property type="match status" value="1"/>
</dbReference>
<dbReference type="PANTHER" id="PTHR35369">
    <property type="entry name" value="BLR3025 PROTEIN-RELATED"/>
    <property type="match status" value="1"/>
</dbReference>
<gene>
    <name evidence="4" type="ORF">DVB73_01735</name>
</gene>
<comment type="similarity">
    <text evidence="1">Belongs to the DNA polymerase type-Y family.</text>
</comment>
<protein>
    <submittedName>
        <fullName evidence="4">DNA polymerase Y family protein</fullName>
    </submittedName>
</protein>
<feature type="domain" description="UmuC" evidence="3">
    <location>
        <begin position="25"/>
        <end position="150"/>
    </location>
</feature>
<dbReference type="InterPro" id="IPR050356">
    <property type="entry name" value="SulA_CellDiv_inhibitor"/>
</dbReference>
<proteinExistence type="inferred from homology"/>
<accession>A0AAD0QUN7</accession>
<name>A0AAD0QUN7_PSEDL</name>
<keyword evidence="2" id="KW-0227">DNA damage</keyword>
<dbReference type="AlphaFoldDB" id="A0AAD0QUN7"/>
<dbReference type="GO" id="GO:0006281">
    <property type="term" value="P:DNA repair"/>
    <property type="evidence" value="ECO:0007669"/>
    <property type="project" value="InterPro"/>
</dbReference>
<dbReference type="Gene3D" id="3.40.1170.60">
    <property type="match status" value="1"/>
</dbReference>
<evidence type="ECO:0000256" key="2">
    <source>
        <dbReference type="ARBA" id="ARBA00022763"/>
    </source>
</evidence>
<dbReference type="PANTHER" id="PTHR35369:SF2">
    <property type="entry name" value="BLR3025 PROTEIN"/>
    <property type="match status" value="1"/>
</dbReference>
<dbReference type="InterPro" id="IPR043128">
    <property type="entry name" value="Rev_trsase/Diguanyl_cyclase"/>
</dbReference>
<dbReference type="GeneID" id="49612128"/>
<dbReference type="RefSeq" id="WP_016394915.1">
    <property type="nucleotide sequence ID" value="NZ_CP031146.1"/>
</dbReference>
<evidence type="ECO:0000313" key="5">
    <source>
        <dbReference type="Proteomes" id="UP000256503"/>
    </source>
</evidence>
<dbReference type="CDD" id="cd03468">
    <property type="entry name" value="PolY_like"/>
    <property type="match status" value="1"/>
</dbReference>
<dbReference type="Proteomes" id="UP000256503">
    <property type="component" value="Chromosome"/>
</dbReference>
<organism evidence="4 5">
    <name type="scientific">Pseudomonas plecoglossicida</name>
    <dbReference type="NCBI Taxonomy" id="70775"/>
    <lineage>
        <taxon>Bacteria</taxon>
        <taxon>Pseudomonadati</taxon>
        <taxon>Pseudomonadota</taxon>
        <taxon>Gammaproteobacteria</taxon>
        <taxon>Pseudomonadales</taxon>
        <taxon>Pseudomonadaceae</taxon>
        <taxon>Pseudomonas</taxon>
    </lineage>
</organism>
<dbReference type="Gene3D" id="3.30.70.270">
    <property type="match status" value="1"/>
</dbReference>
<dbReference type="EMBL" id="CP031146">
    <property type="protein sequence ID" value="AXM94637.1"/>
    <property type="molecule type" value="Genomic_DNA"/>
</dbReference>
<evidence type="ECO:0000259" key="3">
    <source>
        <dbReference type="Pfam" id="PF00817"/>
    </source>
</evidence>